<gene>
    <name evidence="1" type="ORF">AVEN_203270_1</name>
</gene>
<dbReference type="EMBL" id="BGPR01002363">
    <property type="protein sequence ID" value="GBM72192.1"/>
    <property type="molecule type" value="Genomic_DNA"/>
</dbReference>
<accession>A0A4Y2I412</accession>
<sequence>MYVLSTDENPHFEKKYSKRKLAWWKVKGLIPITSSKEIVSSASGYPCNLTLYRCIKFELFDTQFVNGDATAIEDFCGLSFTTSEHNTDAKDSRILHGNEEVQKLTRWFESENPFSFSDFVISISTGILGDETINCLIGFECGNSSMSCKVGKN</sequence>
<organism evidence="1 2">
    <name type="scientific">Araneus ventricosus</name>
    <name type="common">Orbweaver spider</name>
    <name type="synonym">Epeira ventricosa</name>
    <dbReference type="NCBI Taxonomy" id="182803"/>
    <lineage>
        <taxon>Eukaryota</taxon>
        <taxon>Metazoa</taxon>
        <taxon>Ecdysozoa</taxon>
        <taxon>Arthropoda</taxon>
        <taxon>Chelicerata</taxon>
        <taxon>Arachnida</taxon>
        <taxon>Araneae</taxon>
        <taxon>Araneomorphae</taxon>
        <taxon>Entelegynae</taxon>
        <taxon>Araneoidea</taxon>
        <taxon>Araneidae</taxon>
        <taxon>Araneus</taxon>
    </lineage>
</organism>
<evidence type="ECO:0000313" key="1">
    <source>
        <dbReference type="EMBL" id="GBM72192.1"/>
    </source>
</evidence>
<evidence type="ECO:0000313" key="2">
    <source>
        <dbReference type="Proteomes" id="UP000499080"/>
    </source>
</evidence>
<dbReference type="AlphaFoldDB" id="A0A4Y2I412"/>
<protein>
    <submittedName>
        <fullName evidence="1">Uncharacterized protein</fullName>
    </submittedName>
</protein>
<proteinExistence type="predicted"/>
<dbReference type="OrthoDB" id="6753017at2759"/>
<name>A0A4Y2I412_ARAVE</name>
<comment type="caution">
    <text evidence="1">The sequence shown here is derived from an EMBL/GenBank/DDBJ whole genome shotgun (WGS) entry which is preliminary data.</text>
</comment>
<dbReference type="Proteomes" id="UP000499080">
    <property type="component" value="Unassembled WGS sequence"/>
</dbReference>
<reference evidence="1 2" key="1">
    <citation type="journal article" date="2019" name="Sci. Rep.">
        <title>Orb-weaving spider Araneus ventricosus genome elucidates the spidroin gene catalogue.</title>
        <authorList>
            <person name="Kono N."/>
            <person name="Nakamura H."/>
            <person name="Ohtoshi R."/>
            <person name="Moran D.A.P."/>
            <person name="Shinohara A."/>
            <person name="Yoshida Y."/>
            <person name="Fujiwara M."/>
            <person name="Mori M."/>
            <person name="Tomita M."/>
            <person name="Arakawa K."/>
        </authorList>
    </citation>
    <scope>NUCLEOTIDE SEQUENCE [LARGE SCALE GENOMIC DNA]</scope>
</reference>
<keyword evidence="2" id="KW-1185">Reference proteome</keyword>